<dbReference type="HOGENOM" id="CLU_031953_0_3_6"/>
<evidence type="ECO:0000256" key="3">
    <source>
        <dbReference type="ARBA" id="ARBA00022723"/>
    </source>
</evidence>
<dbReference type="EMBL" id="CP000453">
    <property type="protein sequence ID" value="ABI57702.1"/>
    <property type="molecule type" value="Genomic_DNA"/>
</dbReference>
<evidence type="ECO:0000256" key="8">
    <source>
        <dbReference type="SAM" id="MobiDB-lite"/>
    </source>
</evidence>
<evidence type="ECO:0000256" key="1">
    <source>
        <dbReference type="ARBA" id="ARBA00022430"/>
    </source>
</evidence>
<dbReference type="Gene3D" id="3.40.718.10">
    <property type="entry name" value="Isopropylmalate Dehydrogenase"/>
    <property type="match status" value="1"/>
</dbReference>
<evidence type="ECO:0000256" key="6">
    <source>
        <dbReference type="ARBA" id="ARBA00023027"/>
    </source>
</evidence>
<keyword evidence="7" id="KW-0100">Branched-chain amino acid biosynthesis</keyword>
<evidence type="ECO:0000259" key="9">
    <source>
        <dbReference type="SMART" id="SM01329"/>
    </source>
</evidence>
<keyword evidence="6" id="KW-0520">NAD</keyword>
<dbReference type="SUPFAM" id="SSF53659">
    <property type="entry name" value="Isocitrate/Isopropylmalate dehydrogenase-like"/>
    <property type="match status" value="1"/>
</dbReference>
<feature type="region of interest" description="Disordered" evidence="8">
    <location>
        <begin position="1"/>
        <end position="23"/>
    </location>
</feature>
<dbReference type="GO" id="GO:0003862">
    <property type="term" value="F:3-isopropylmalate dehydrogenase activity"/>
    <property type="evidence" value="ECO:0007669"/>
    <property type="project" value="InterPro"/>
</dbReference>
<dbReference type="SMART" id="SM01329">
    <property type="entry name" value="Iso_dh"/>
    <property type="match status" value="1"/>
</dbReference>
<dbReference type="GO" id="GO:0009098">
    <property type="term" value="P:L-leucine biosynthetic process"/>
    <property type="evidence" value="ECO:0007669"/>
    <property type="project" value="UniProtKB-KW"/>
</dbReference>
<gene>
    <name evidence="10" type="ordered locus">Mlg_2362</name>
</gene>
<keyword evidence="4" id="KW-0460">Magnesium</keyword>
<accession>Q0A635</accession>
<name>Q0A635_ALKEH</name>
<dbReference type="AlphaFoldDB" id="Q0A635"/>
<reference evidence="11" key="1">
    <citation type="submission" date="2006-08" db="EMBL/GenBank/DDBJ databases">
        <title>Complete sequence of Alkalilimnicola ehrilichei MLHE-1.</title>
        <authorList>
            <person name="Copeland A."/>
            <person name="Lucas S."/>
            <person name="Lapidus A."/>
            <person name="Barry K."/>
            <person name="Detter J.C."/>
            <person name="Glavina del Rio T."/>
            <person name="Hammon N."/>
            <person name="Israni S."/>
            <person name="Dalin E."/>
            <person name="Tice H."/>
            <person name="Pitluck S."/>
            <person name="Sims D."/>
            <person name="Brettin T."/>
            <person name="Bruce D."/>
            <person name="Han C."/>
            <person name="Tapia R."/>
            <person name="Gilna P."/>
            <person name="Schmutz J."/>
            <person name="Larimer F."/>
            <person name="Land M."/>
            <person name="Hauser L."/>
            <person name="Kyrpides N."/>
            <person name="Mikhailova N."/>
            <person name="Oremland R.S."/>
            <person name="Hoeft S.E."/>
            <person name="Switzer-Blum J."/>
            <person name="Kulp T."/>
            <person name="King G."/>
            <person name="Tabita R."/>
            <person name="Witte B."/>
            <person name="Santini J.M."/>
            <person name="Basu P."/>
            <person name="Hollibaugh J.T."/>
            <person name="Xie G."/>
            <person name="Stolz J.F."/>
            <person name="Richardson P."/>
        </authorList>
    </citation>
    <scope>NUCLEOTIDE SEQUENCE [LARGE SCALE GENOMIC DNA]</scope>
    <source>
        <strain evidence="11">ATCC BAA-1101 / DSM 17681 / MLHE-1</strain>
    </source>
</reference>
<proteinExistence type="predicted"/>
<keyword evidence="3" id="KW-0479">Metal-binding</keyword>
<dbReference type="Proteomes" id="UP000001962">
    <property type="component" value="Chromosome"/>
</dbReference>
<evidence type="ECO:0000256" key="2">
    <source>
        <dbReference type="ARBA" id="ARBA00022605"/>
    </source>
</evidence>
<dbReference type="GO" id="GO:0005829">
    <property type="term" value="C:cytosol"/>
    <property type="evidence" value="ECO:0007669"/>
    <property type="project" value="TreeGrafter"/>
</dbReference>
<protein>
    <submittedName>
        <fullName evidence="10">Isocitrate/isopropylmalate dehydrogenase</fullName>
    </submittedName>
</protein>
<keyword evidence="11" id="KW-1185">Reference proteome</keyword>
<keyword evidence="1" id="KW-0432">Leucine biosynthesis</keyword>
<dbReference type="PANTHER" id="PTHR42979:SF1">
    <property type="entry name" value="3-ISOPROPYLMALATE DEHYDROGENASE"/>
    <property type="match status" value="1"/>
</dbReference>
<sequence>MHPEACPSHPGTDHAPPRGTGTERGEAFLVGVLPGEGVGPEVIDVALSLLRLLGEATGQRFEVRTGGPIGRQAERLTGRGLTPEVRDFCAQVFAQGGAVLCGPGGGRFVYDLRRHFDLYCKLIPLRHWPALADAGVLRPEAARSADVLIVRENASGLYCGEWGSEGEGAARSAYQVCRYRADEVERILRTALRLAGQRRGDLVVVTKPGGVPAISALWHDALTAVAGEHGAVRCRTLEVDNAAYQLIADPRQFDVIVCPNMFGDILGDCGSLLMGSRGMSWSGNYGAAGQAVYQTAHGAAWDLAGRDRANPIGQVCSLAMMLRESFRLPALADALETAIARTLARGVRTADIQGAQPTAVGTRAMGQALCASLTEVLQGARA</sequence>
<dbReference type="KEGG" id="aeh:Mlg_2362"/>
<evidence type="ECO:0000256" key="7">
    <source>
        <dbReference type="ARBA" id="ARBA00023304"/>
    </source>
</evidence>
<evidence type="ECO:0000313" key="10">
    <source>
        <dbReference type="EMBL" id="ABI57702.1"/>
    </source>
</evidence>
<evidence type="ECO:0000256" key="4">
    <source>
        <dbReference type="ARBA" id="ARBA00022842"/>
    </source>
</evidence>
<dbReference type="OrthoDB" id="5793704at2"/>
<dbReference type="GO" id="GO:0046872">
    <property type="term" value="F:metal ion binding"/>
    <property type="evidence" value="ECO:0007669"/>
    <property type="project" value="UniProtKB-KW"/>
</dbReference>
<keyword evidence="5" id="KW-0560">Oxidoreductase</keyword>
<evidence type="ECO:0000256" key="5">
    <source>
        <dbReference type="ARBA" id="ARBA00023002"/>
    </source>
</evidence>
<dbReference type="InterPro" id="IPR004429">
    <property type="entry name" value="Isopropylmalate_DH"/>
</dbReference>
<organism evidence="10 11">
    <name type="scientific">Alkalilimnicola ehrlichii (strain ATCC BAA-1101 / DSM 17681 / MLHE-1)</name>
    <dbReference type="NCBI Taxonomy" id="187272"/>
    <lineage>
        <taxon>Bacteria</taxon>
        <taxon>Pseudomonadati</taxon>
        <taxon>Pseudomonadota</taxon>
        <taxon>Gammaproteobacteria</taxon>
        <taxon>Chromatiales</taxon>
        <taxon>Ectothiorhodospiraceae</taxon>
        <taxon>Alkalilimnicola</taxon>
    </lineage>
</organism>
<feature type="compositionally biased region" description="Basic and acidic residues" evidence="8">
    <location>
        <begin position="11"/>
        <end position="23"/>
    </location>
</feature>
<dbReference type="Pfam" id="PF00180">
    <property type="entry name" value="Iso_dh"/>
    <property type="match status" value="1"/>
</dbReference>
<dbReference type="RefSeq" id="WP_011630095.1">
    <property type="nucleotide sequence ID" value="NC_008340.1"/>
</dbReference>
<keyword evidence="2" id="KW-0028">Amino-acid biosynthesis</keyword>
<evidence type="ECO:0000313" key="11">
    <source>
        <dbReference type="Proteomes" id="UP000001962"/>
    </source>
</evidence>
<feature type="domain" description="Isopropylmalate dehydrogenase-like" evidence="9">
    <location>
        <begin position="29"/>
        <end position="369"/>
    </location>
</feature>
<dbReference type="eggNOG" id="COG0473">
    <property type="taxonomic scope" value="Bacteria"/>
</dbReference>
<dbReference type="PANTHER" id="PTHR42979">
    <property type="entry name" value="3-ISOPROPYLMALATE DEHYDROGENASE"/>
    <property type="match status" value="1"/>
</dbReference>
<dbReference type="InterPro" id="IPR024084">
    <property type="entry name" value="IsoPropMal-DH-like_dom"/>
</dbReference>